<keyword evidence="6" id="KW-1185">Reference proteome</keyword>
<dbReference type="EnsemblProtists" id="EKX30963">
    <property type="protein sequence ID" value="EKX30963"/>
    <property type="gene ID" value="GUITHDRAFT_83550"/>
</dbReference>
<dbReference type="InterPro" id="IPR006145">
    <property type="entry name" value="PsdUridine_synth_RsuA/RluA"/>
</dbReference>
<dbReference type="GO" id="GO:0001522">
    <property type="term" value="P:pseudouridine synthesis"/>
    <property type="evidence" value="ECO:0007669"/>
    <property type="project" value="InterPro"/>
</dbReference>
<dbReference type="GO" id="GO:0009982">
    <property type="term" value="F:pseudouridine synthase activity"/>
    <property type="evidence" value="ECO:0007669"/>
    <property type="project" value="InterPro"/>
</dbReference>
<dbReference type="InterPro" id="IPR050343">
    <property type="entry name" value="RsuA_PseudoU_synthase"/>
</dbReference>
<dbReference type="InterPro" id="IPR020094">
    <property type="entry name" value="TruA/RsuA/RluB/E/F_N"/>
</dbReference>
<evidence type="ECO:0000313" key="5">
    <source>
        <dbReference type="EnsemblProtists" id="EKX30963"/>
    </source>
</evidence>
<dbReference type="PROSITE" id="PS50889">
    <property type="entry name" value="S4"/>
    <property type="match status" value="1"/>
</dbReference>
<accession>L1I3Y3</accession>
<dbReference type="HOGENOM" id="CLU_024979_1_2_1"/>
<protein>
    <recommendedName>
        <fullName evidence="3">Pseudouridine synthase RsuA/RluA-like domain-containing protein</fullName>
    </recommendedName>
</protein>
<dbReference type="eggNOG" id="ENOG502S02U">
    <property type="taxonomic scope" value="Eukaryota"/>
</dbReference>
<feature type="domain" description="Pseudouridine synthase RsuA/RluA-like" evidence="3">
    <location>
        <begin position="41"/>
        <end position="186"/>
    </location>
</feature>
<name>L1I3Y3_GUITC</name>
<dbReference type="PaxDb" id="55529-EKX30963"/>
<dbReference type="AlphaFoldDB" id="L1I3Y3"/>
<dbReference type="GO" id="GO:0003723">
    <property type="term" value="F:RNA binding"/>
    <property type="evidence" value="ECO:0007669"/>
    <property type="project" value="UniProtKB-KW"/>
</dbReference>
<evidence type="ECO:0000313" key="4">
    <source>
        <dbReference type="EMBL" id="EKX30963.1"/>
    </source>
</evidence>
<dbReference type="InterPro" id="IPR020103">
    <property type="entry name" value="PsdUridine_synth_cat_dom_sf"/>
</dbReference>
<sequence length="233" mass="25883">GRVKVNGKVVPPSWRLNGGDVLTLDDKYDLSRASPTRVRSYNKPMGVTSTMDKNDRRSLANTLVPAMLKVLGVAPRPNGISYRLDADSSGLLLLTDNGRLADSMLQPSKGKEKEYVVMVSPRINENHLKQLAAGVNITTFQQRDPGVKNSNKTRPCVVERANEEDVKRFVHFKEGRNRQIRKMCEALGYEVSRALRSPLIPAQIELGKLAVGEYRSLSDDEQARLLPTTRGNA</sequence>
<dbReference type="PANTHER" id="PTHR47683">
    <property type="entry name" value="PSEUDOURIDINE SYNTHASE FAMILY PROTEIN-RELATED"/>
    <property type="match status" value="1"/>
</dbReference>
<dbReference type="SUPFAM" id="SSF55174">
    <property type="entry name" value="Alpha-L RNA-binding motif"/>
    <property type="match status" value="1"/>
</dbReference>
<keyword evidence="2" id="KW-0694">RNA-binding</keyword>
<feature type="non-terminal residue" evidence="4">
    <location>
        <position position="1"/>
    </location>
</feature>
<dbReference type="CDD" id="cd00165">
    <property type="entry name" value="S4"/>
    <property type="match status" value="1"/>
</dbReference>
<dbReference type="RefSeq" id="XP_005817943.1">
    <property type="nucleotide sequence ID" value="XM_005817886.1"/>
</dbReference>
<organism evidence="4">
    <name type="scientific">Guillardia theta (strain CCMP2712)</name>
    <name type="common">Cryptophyte</name>
    <dbReference type="NCBI Taxonomy" id="905079"/>
    <lineage>
        <taxon>Eukaryota</taxon>
        <taxon>Cryptophyceae</taxon>
        <taxon>Pyrenomonadales</taxon>
        <taxon>Geminigeraceae</taxon>
        <taxon>Guillardia</taxon>
    </lineage>
</organism>
<dbReference type="Proteomes" id="UP000011087">
    <property type="component" value="Unassembled WGS sequence"/>
</dbReference>
<reference evidence="5" key="3">
    <citation type="submission" date="2015-06" db="UniProtKB">
        <authorList>
            <consortium name="EnsemblProtists"/>
        </authorList>
    </citation>
    <scope>IDENTIFICATION</scope>
</reference>
<reference evidence="6" key="2">
    <citation type="submission" date="2012-11" db="EMBL/GenBank/DDBJ databases">
        <authorList>
            <person name="Kuo A."/>
            <person name="Curtis B.A."/>
            <person name="Tanifuji G."/>
            <person name="Burki F."/>
            <person name="Gruber A."/>
            <person name="Irimia M."/>
            <person name="Maruyama S."/>
            <person name="Arias M.C."/>
            <person name="Ball S.G."/>
            <person name="Gile G.H."/>
            <person name="Hirakawa Y."/>
            <person name="Hopkins J.F."/>
            <person name="Rensing S.A."/>
            <person name="Schmutz J."/>
            <person name="Symeonidi A."/>
            <person name="Elias M."/>
            <person name="Eveleigh R.J."/>
            <person name="Herman E.K."/>
            <person name="Klute M.J."/>
            <person name="Nakayama T."/>
            <person name="Obornik M."/>
            <person name="Reyes-Prieto A."/>
            <person name="Armbrust E.V."/>
            <person name="Aves S.J."/>
            <person name="Beiko R.G."/>
            <person name="Coutinho P."/>
            <person name="Dacks J.B."/>
            <person name="Durnford D.G."/>
            <person name="Fast N.M."/>
            <person name="Green B.R."/>
            <person name="Grisdale C."/>
            <person name="Hempe F."/>
            <person name="Henrissat B."/>
            <person name="Hoppner M.P."/>
            <person name="Ishida K.-I."/>
            <person name="Kim E."/>
            <person name="Koreny L."/>
            <person name="Kroth P.G."/>
            <person name="Liu Y."/>
            <person name="Malik S.-B."/>
            <person name="Maier U.G."/>
            <person name="McRose D."/>
            <person name="Mock T."/>
            <person name="Neilson J.A."/>
            <person name="Onodera N.T."/>
            <person name="Poole A.M."/>
            <person name="Pritham E.J."/>
            <person name="Richards T.A."/>
            <person name="Rocap G."/>
            <person name="Roy S.W."/>
            <person name="Sarai C."/>
            <person name="Schaack S."/>
            <person name="Shirato S."/>
            <person name="Slamovits C.H."/>
            <person name="Spencer D.F."/>
            <person name="Suzuki S."/>
            <person name="Worden A.Z."/>
            <person name="Zauner S."/>
            <person name="Barry K."/>
            <person name="Bell C."/>
            <person name="Bharti A.K."/>
            <person name="Crow J.A."/>
            <person name="Grimwood J."/>
            <person name="Kramer R."/>
            <person name="Lindquist E."/>
            <person name="Lucas S."/>
            <person name="Salamov A."/>
            <person name="McFadden G.I."/>
            <person name="Lane C.E."/>
            <person name="Keeling P.J."/>
            <person name="Gray M.W."/>
            <person name="Grigoriev I.V."/>
            <person name="Archibald J.M."/>
        </authorList>
    </citation>
    <scope>NUCLEOTIDE SEQUENCE</scope>
    <source>
        <strain evidence="6">CCMP2712</strain>
    </source>
</reference>
<proteinExistence type="predicted"/>
<evidence type="ECO:0000313" key="6">
    <source>
        <dbReference type="Proteomes" id="UP000011087"/>
    </source>
</evidence>
<gene>
    <name evidence="4" type="ORF">GUITHDRAFT_83550</name>
</gene>
<evidence type="ECO:0000259" key="3">
    <source>
        <dbReference type="Pfam" id="PF00849"/>
    </source>
</evidence>
<dbReference type="OMA" id="KYNKPRG"/>
<keyword evidence="1" id="KW-0413">Isomerase</keyword>
<evidence type="ECO:0000256" key="1">
    <source>
        <dbReference type="ARBA" id="ARBA00023235"/>
    </source>
</evidence>
<dbReference type="GeneID" id="17287683"/>
<dbReference type="EMBL" id="JH993428">
    <property type="protein sequence ID" value="EKX30963.1"/>
    <property type="molecule type" value="Genomic_DNA"/>
</dbReference>
<reference evidence="4 6" key="1">
    <citation type="journal article" date="2012" name="Nature">
        <title>Algal genomes reveal evolutionary mosaicism and the fate of nucleomorphs.</title>
        <authorList>
            <consortium name="DOE Joint Genome Institute"/>
            <person name="Curtis B.A."/>
            <person name="Tanifuji G."/>
            <person name="Burki F."/>
            <person name="Gruber A."/>
            <person name="Irimia M."/>
            <person name="Maruyama S."/>
            <person name="Arias M.C."/>
            <person name="Ball S.G."/>
            <person name="Gile G.H."/>
            <person name="Hirakawa Y."/>
            <person name="Hopkins J.F."/>
            <person name="Kuo A."/>
            <person name="Rensing S.A."/>
            <person name="Schmutz J."/>
            <person name="Symeonidi A."/>
            <person name="Elias M."/>
            <person name="Eveleigh R.J."/>
            <person name="Herman E.K."/>
            <person name="Klute M.J."/>
            <person name="Nakayama T."/>
            <person name="Obornik M."/>
            <person name="Reyes-Prieto A."/>
            <person name="Armbrust E.V."/>
            <person name="Aves S.J."/>
            <person name="Beiko R.G."/>
            <person name="Coutinho P."/>
            <person name="Dacks J.B."/>
            <person name="Durnford D.G."/>
            <person name="Fast N.M."/>
            <person name="Green B.R."/>
            <person name="Grisdale C.J."/>
            <person name="Hempel F."/>
            <person name="Henrissat B."/>
            <person name="Hoppner M.P."/>
            <person name="Ishida K."/>
            <person name="Kim E."/>
            <person name="Koreny L."/>
            <person name="Kroth P.G."/>
            <person name="Liu Y."/>
            <person name="Malik S.B."/>
            <person name="Maier U.G."/>
            <person name="McRose D."/>
            <person name="Mock T."/>
            <person name="Neilson J.A."/>
            <person name="Onodera N.T."/>
            <person name="Poole A.M."/>
            <person name="Pritham E.J."/>
            <person name="Richards T.A."/>
            <person name="Rocap G."/>
            <person name="Roy S.W."/>
            <person name="Sarai C."/>
            <person name="Schaack S."/>
            <person name="Shirato S."/>
            <person name="Slamovits C.H."/>
            <person name="Spencer D.F."/>
            <person name="Suzuki S."/>
            <person name="Worden A.Z."/>
            <person name="Zauner S."/>
            <person name="Barry K."/>
            <person name="Bell C."/>
            <person name="Bharti A.K."/>
            <person name="Crow J.A."/>
            <person name="Grimwood J."/>
            <person name="Kramer R."/>
            <person name="Lindquist E."/>
            <person name="Lucas S."/>
            <person name="Salamov A."/>
            <person name="McFadden G.I."/>
            <person name="Lane C.E."/>
            <person name="Keeling P.J."/>
            <person name="Gray M.W."/>
            <person name="Grigoriev I.V."/>
            <person name="Archibald J.M."/>
        </authorList>
    </citation>
    <scope>NUCLEOTIDE SEQUENCE</scope>
    <source>
        <strain evidence="4 6">CCMP2712</strain>
    </source>
</reference>
<dbReference type="OrthoDB" id="440619at2759"/>
<dbReference type="Gene3D" id="3.30.70.580">
    <property type="entry name" value="Pseudouridine synthase I, catalytic domain, N-terminal subdomain"/>
    <property type="match status" value="1"/>
</dbReference>
<evidence type="ECO:0000256" key="2">
    <source>
        <dbReference type="PROSITE-ProRule" id="PRU00182"/>
    </source>
</evidence>
<dbReference type="SUPFAM" id="SSF55120">
    <property type="entry name" value="Pseudouridine synthase"/>
    <property type="match status" value="1"/>
</dbReference>
<dbReference type="Gene3D" id="3.30.70.1560">
    <property type="entry name" value="Alpha-L RNA-binding motif"/>
    <property type="match status" value="1"/>
</dbReference>
<dbReference type="PANTHER" id="PTHR47683:SF2">
    <property type="entry name" value="RNA-BINDING S4 DOMAIN-CONTAINING PROTEIN"/>
    <property type="match status" value="1"/>
</dbReference>
<dbReference type="Pfam" id="PF00849">
    <property type="entry name" value="PseudoU_synth_2"/>
    <property type="match status" value="1"/>
</dbReference>
<dbReference type="InterPro" id="IPR042092">
    <property type="entry name" value="PsdUridine_s_RsuA/RluB/E/F_cat"/>
</dbReference>
<dbReference type="STRING" id="905079.L1I3Y3"/>
<dbReference type="KEGG" id="gtt:GUITHDRAFT_83550"/>